<sequence>MAGPTYKLQSIVDAERAEKLQSQTLMQAALSQLDQQKRALLDMSRMVAERDAQLSKLQNESQKKRDEVDALRAQTASLRKNAATKANLLRKASDMLKDINQQREADINGFMHAVEVARKEAANGNRGELGLQNKVKHQPASQKQNSDILPAQVEPRAEITNDASSDRFDVKALQVQVARLHQVLTAARAESSSAMPASAMQQLQALTAENTSLKDRIDGSTRHNSVKVQHLQSELSKLYDQAEQRSEEHQQELANLTEVHARMLRCTEREREAVEQTLDHTTRELHALRALHAEIGTMKQQASEPVTLHEREQMTRQVETAKQETARLQRVNEAYAQDLDAQKARLEDQERLIAAAQREIDALQTQLTSREDVAQQNGHLHAELRKVVVQLAEKTDECNCLLKQLDQNSIAHRQDTEDNEAAAGVGFRLTFSIWFQGRTWLLKQGFTAEFGSDV</sequence>
<keyword evidence="1" id="KW-0175">Coiled coil</keyword>
<evidence type="ECO:0000256" key="1">
    <source>
        <dbReference type="SAM" id="Coils"/>
    </source>
</evidence>
<feature type="coiled-coil region" evidence="1">
    <location>
        <begin position="228"/>
        <end position="373"/>
    </location>
</feature>
<evidence type="ECO:0000313" key="5">
    <source>
        <dbReference type="Proteomes" id="UP000317494"/>
    </source>
</evidence>
<proteinExistence type="predicted"/>
<dbReference type="Proteomes" id="UP000320475">
    <property type="component" value="Unassembled WGS sequence"/>
</dbReference>
<reference evidence="5 6" key="1">
    <citation type="journal article" date="2019" name="Sci. Rep.">
        <title>Comparative genomics of chytrid fungi reveal insights into the obligate biotrophic and pathogenic lifestyle of Synchytrium endobioticum.</title>
        <authorList>
            <person name="van de Vossenberg B.T.L.H."/>
            <person name="Warris S."/>
            <person name="Nguyen H.D.T."/>
            <person name="van Gent-Pelzer M.P.E."/>
            <person name="Joly D.L."/>
            <person name="van de Geest H.C."/>
            <person name="Bonants P.J.M."/>
            <person name="Smith D.S."/>
            <person name="Levesque C.A."/>
            <person name="van der Lee T.A.J."/>
        </authorList>
    </citation>
    <scope>NUCLEOTIDE SEQUENCE [LARGE SCALE GENOMIC DNA]</scope>
    <source>
        <strain evidence="4 6">LEV6574</strain>
        <strain evidence="3 5">MB42</strain>
    </source>
</reference>
<accession>A0A507BXM5</accession>
<gene>
    <name evidence="4" type="ORF">SeLEV6574_g08505</name>
    <name evidence="3" type="ORF">SeMB42_g07916</name>
</gene>
<feature type="region of interest" description="Disordered" evidence="2">
    <location>
        <begin position="134"/>
        <end position="153"/>
    </location>
</feature>
<dbReference type="EMBL" id="QEAM01001016">
    <property type="protein sequence ID" value="TPX31888.1"/>
    <property type="molecule type" value="Genomic_DNA"/>
</dbReference>
<dbReference type="VEuPathDB" id="FungiDB:SeMB42_g07916"/>
<evidence type="ECO:0000313" key="4">
    <source>
        <dbReference type="EMBL" id="TPX31888.1"/>
    </source>
</evidence>
<dbReference type="OrthoDB" id="10255000at2759"/>
<feature type="coiled-coil region" evidence="1">
    <location>
        <begin position="47"/>
        <end position="81"/>
    </location>
</feature>
<evidence type="ECO:0000313" key="3">
    <source>
        <dbReference type="EMBL" id="TPX30471.1"/>
    </source>
</evidence>
<evidence type="ECO:0000313" key="6">
    <source>
        <dbReference type="Proteomes" id="UP000320475"/>
    </source>
</evidence>
<comment type="caution">
    <text evidence="4">The sequence shown here is derived from an EMBL/GenBank/DDBJ whole genome shotgun (WGS) entry which is preliminary data.</text>
</comment>
<evidence type="ECO:0000256" key="2">
    <source>
        <dbReference type="SAM" id="MobiDB-lite"/>
    </source>
</evidence>
<name>A0A507BXM5_9FUNG</name>
<dbReference type="AlphaFoldDB" id="A0A507BXM5"/>
<protein>
    <submittedName>
        <fullName evidence="4">Uncharacterized protein</fullName>
    </submittedName>
</protein>
<dbReference type="Proteomes" id="UP000317494">
    <property type="component" value="Unassembled WGS sequence"/>
</dbReference>
<keyword evidence="5" id="KW-1185">Reference proteome</keyword>
<dbReference type="EMBL" id="QEAN01000683">
    <property type="protein sequence ID" value="TPX30471.1"/>
    <property type="molecule type" value="Genomic_DNA"/>
</dbReference>
<organism evidence="4 6">
    <name type="scientific">Synchytrium endobioticum</name>
    <dbReference type="NCBI Taxonomy" id="286115"/>
    <lineage>
        <taxon>Eukaryota</taxon>
        <taxon>Fungi</taxon>
        <taxon>Fungi incertae sedis</taxon>
        <taxon>Chytridiomycota</taxon>
        <taxon>Chytridiomycota incertae sedis</taxon>
        <taxon>Chytridiomycetes</taxon>
        <taxon>Synchytriales</taxon>
        <taxon>Synchytriaceae</taxon>
        <taxon>Synchytrium</taxon>
    </lineage>
</organism>